<evidence type="ECO:0000256" key="2">
    <source>
        <dbReference type="ARBA" id="ARBA00022771"/>
    </source>
</evidence>
<dbReference type="EMBL" id="JAVFKD010000004">
    <property type="protein sequence ID" value="KAK5995703.1"/>
    <property type="molecule type" value="Genomic_DNA"/>
</dbReference>
<dbReference type="InterPro" id="IPR027974">
    <property type="entry name" value="DUF4470"/>
</dbReference>
<dbReference type="Gene3D" id="6.10.140.2220">
    <property type="match status" value="1"/>
</dbReference>
<keyword evidence="2 4" id="KW-0863">Zinc-finger</keyword>
<dbReference type="PANTHER" id="PTHR10237:SF15">
    <property type="entry name" value="LD37257P"/>
    <property type="match status" value="1"/>
</dbReference>
<reference evidence="6 7" key="1">
    <citation type="submission" date="2024-01" db="EMBL/GenBank/DDBJ databases">
        <title>Complete genome of Cladobotryum mycophilum ATHUM6906.</title>
        <authorList>
            <person name="Christinaki A.C."/>
            <person name="Myridakis A.I."/>
            <person name="Kouvelis V.N."/>
        </authorList>
    </citation>
    <scope>NUCLEOTIDE SEQUENCE [LARGE SCALE GENOMIC DNA]</scope>
    <source>
        <strain evidence="6 7">ATHUM6906</strain>
    </source>
</reference>
<accession>A0ABR0SUA1</accession>
<sequence>MLTPTVANRFSWFYAAGNTPAVSLTRSIPHGQNADILSLGCGDLRNILYTSYVENGLSPRKLDITSCDIDEKIIGRNIILLTLIIDNFKDVTLESLWDIYYHMFVEDGTAEIVLQQVQKLKPFLKSPKAWKASPYGSVLSICDEDTLHDVQNVCRRVESAAEKRTGDEVLSSFSESLRFPKDYIGDTNLVLTGMRSAAPLSLQSQLELPTNFRHYWSEGTVIGTKLSSSVPNPMIVGLVSEHEILHYGTDPLLGYHLATAFAKLSENSPLKPELQTGEEKIAVAAKGQFFEWVGAFRTLVKKKQIVLRFVVSDVFALCHTFQLTSSNGAVSANWYRRQFDAKILHLDEDAYGAGAGAGAPTAFDVIETSNLSDHVGALNIAVSAGPLLKPRAWATVYTNQLVKRDSPDQQVLDNLLRGPSATVSLLLGLTSFQYWTNSKNESHVDEIYLTMMGGSTSSLETQFHSRLAWRRDDQLGVDATGRPKLHMEPMAVAKAVFEIYLQMFKTEKVATDINDAHMTRSSAYNHFHRGSFVALLKLIKSRVKTDWITMFMGLLDSISLDRTLVLGSNQIQELFIQLHLSGVYTEAWVVNSAKVAPADGPLRGWRDIPPAVSVTVVIPRNAIDRLYTDSKQARMAAPTLVGSLRASLGASNQWHSVFGDVQIIFGKATTAQDSESGGIIVKIEQDEFGWAGSSPLIASFTVSTASILEESHTALIGVNVLPTVQNSVVYGPILGPNMTVFETKMANTSTVLISRLKPGQTGHEIVCGGVQPFEDETPKADGEGPTKILAEVSTGGRITTLTGHITISSEKGKGLLRDKVLIELKQKDPFVIEIVFGKEKHACSLRYPVPVTKDGSKTRIARTSGYIEVIAPLAEPITSNILSDFVSPSVLTKNGLPVALNAPHLNLDCLPILDLNQKDDLKFLTTLTSLQFSTRVCIYHVHALIWASGGQTGMFAITNPDQGGIHMLVFISAIRLDGDTASVVLDAAVIPFTTRLIESGKLGEFLLILRTLECGSIKVDDAELLLWKKALPAMAERCRTWSHLPHCEYKQKKATIPVSLEHGGKVLCSCGNGKLPDNFVTVPEWETASQSAVRIAISPTYAVPFVEEVVDQAGFGDSKGSTLANVPRCRKCGKKEDEDGGVKLKRCMRCKKIKYCSAECQKADWKKHRMECEKAE</sequence>
<keyword evidence="1" id="KW-0479">Metal-binding</keyword>
<dbReference type="Proteomes" id="UP001338125">
    <property type="component" value="Unassembled WGS sequence"/>
</dbReference>
<evidence type="ECO:0000313" key="7">
    <source>
        <dbReference type="Proteomes" id="UP001338125"/>
    </source>
</evidence>
<keyword evidence="3" id="KW-0862">Zinc</keyword>
<evidence type="ECO:0000313" key="6">
    <source>
        <dbReference type="EMBL" id="KAK5995703.1"/>
    </source>
</evidence>
<comment type="caution">
    <text evidence="6">The sequence shown here is derived from an EMBL/GenBank/DDBJ whole genome shotgun (WGS) entry which is preliminary data.</text>
</comment>
<dbReference type="PROSITE" id="PS01360">
    <property type="entry name" value="ZF_MYND_1"/>
    <property type="match status" value="1"/>
</dbReference>
<evidence type="ECO:0000256" key="3">
    <source>
        <dbReference type="ARBA" id="ARBA00022833"/>
    </source>
</evidence>
<gene>
    <name evidence="6" type="ORF">PT974_04120</name>
</gene>
<proteinExistence type="predicted"/>
<evidence type="ECO:0000256" key="4">
    <source>
        <dbReference type="PROSITE-ProRule" id="PRU00134"/>
    </source>
</evidence>
<protein>
    <recommendedName>
        <fullName evidence="5">MYND-type domain-containing protein</fullName>
    </recommendedName>
</protein>
<dbReference type="Pfam" id="PF01753">
    <property type="entry name" value="zf-MYND"/>
    <property type="match status" value="1"/>
</dbReference>
<dbReference type="InterPro" id="IPR002893">
    <property type="entry name" value="Znf_MYND"/>
</dbReference>
<dbReference type="SUPFAM" id="SSF144232">
    <property type="entry name" value="HIT/MYND zinc finger-like"/>
    <property type="match status" value="1"/>
</dbReference>
<dbReference type="InterPro" id="IPR024119">
    <property type="entry name" value="TF_DEAF-1"/>
</dbReference>
<evidence type="ECO:0000259" key="5">
    <source>
        <dbReference type="PROSITE" id="PS50865"/>
    </source>
</evidence>
<dbReference type="PANTHER" id="PTHR10237">
    <property type="entry name" value="DEFORMED EPIDERMAL AUTOREGULATORY FACTOR 1 HOMOLOG SUPPRESSIN"/>
    <property type="match status" value="1"/>
</dbReference>
<dbReference type="Pfam" id="PF14737">
    <property type="entry name" value="DUF4470"/>
    <property type="match status" value="1"/>
</dbReference>
<name>A0ABR0SUA1_9HYPO</name>
<dbReference type="PROSITE" id="PS50865">
    <property type="entry name" value="ZF_MYND_2"/>
    <property type="match status" value="1"/>
</dbReference>
<evidence type="ECO:0000256" key="1">
    <source>
        <dbReference type="ARBA" id="ARBA00022723"/>
    </source>
</evidence>
<organism evidence="6 7">
    <name type="scientific">Cladobotryum mycophilum</name>
    <dbReference type="NCBI Taxonomy" id="491253"/>
    <lineage>
        <taxon>Eukaryota</taxon>
        <taxon>Fungi</taxon>
        <taxon>Dikarya</taxon>
        <taxon>Ascomycota</taxon>
        <taxon>Pezizomycotina</taxon>
        <taxon>Sordariomycetes</taxon>
        <taxon>Hypocreomycetidae</taxon>
        <taxon>Hypocreales</taxon>
        <taxon>Hypocreaceae</taxon>
        <taxon>Cladobotryum</taxon>
    </lineage>
</organism>
<feature type="domain" description="MYND-type" evidence="5">
    <location>
        <begin position="1129"/>
        <end position="1172"/>
    </location>
</feature>
<keyword evidence="7" id="KW-1185">Reference proteome</keyword>